<organism evidence="1 2">
    <name type="scientific">Achromobacter spanius</name>
    <dbReference type="NCBI Taxonomy" id="217203"/>
    <lineage>
        <taxon>Bacteria</taxon>
        <taxon>Pseudomonadati</taxon>
        <taxon>Pseudomonadota</taxon>
        <taxon>Betaproteobacteria</taxon>
        <taxon>Burkholderiales</taxon>
        <taxon>Alcaligenaceae</taxon>
        <taxon>Achromobacter</taxon>
    </lineage>
</organism>
<dbReference type="SUPFAM" id="SSF47413">
    <property type="entry name" value="lambda repressor-like DNA-binding domains"/>
    <property type="match status" value="1"/>
</dbReference>
<dbReference type="Proteomes" id="UP001214170">
    <property type="component" value="Chromosome"/>
</dbReference>
<dbReference type="RefSeq" id="WP_268079535.1">
    <property type="nucleotide sequence ID" value="NZ_CP106885.1"/>
</dbReference>
<evidence type="ECO:0000313" key="2">
    <source>
        <dbReference type="Proteomes" id="UP001214170"/>
    </source>
</evidence>
<dbReference type="Gene3D" id="1.10.260.40">
    <property type="entry name" value="lambda repressor-like DNA-binding domains"/>
    <property type="match status" value="1"/>
</dbReference>
<dbReference type="EMBL" id="CP121261">
    <property type="protein sequence ID" value="WFP07535.1"/>
    <property type="molecule type" value="Genomic_DNA"/>
</dbReference>
<proteinExistence type="predicted"/>
<accession>A0ABY8GSA7</accession>
<dbReference type="InterPro" id="IPR010982">
    <property type="entry name" value="Lambda_DNA-bd_dom_sf"/>
</dbReference>
<sequence length="71" mass="7762">MSDHTNDSDLIDAYGGTSKVAALCGLTTGAVSQWRTNGIPKAWKEVLRLAKPKVFKTWDAKRTRAEEARAA</sequence>
<reference evidence="1 2" key="1">
    <citation type="submission" date="2023-03" db="EMBL/GenBank/DDBJ databases">
        <title>Achromobacter spanius LIG8.</title>
        <authorList>
            <person name="Shrestha S."/>
        </authorList>
    </citation>
    <scope>NUCLEOTIDE SEQUENCE [LARGE SCALE GENOMIC DNA]</scope>
    <source>
        <strain evidence="1 2">LIG8</strain>
    </source>
</reference>
<name>A0ABY8GSA7_9BURK</name>
<gene>
    <name evidence="1" type="ORF">P8T11_25020</name>
</gene>
<evidence type="ECO:0000313" key="1">
    <source>
        <dbReference type="EMBL" id="WFP07535.1"/>
    </source>
</evidence>
<keyword evidence="2" id="KW-1185">Reference proteome</keyword>
<protein>
    <submittedName>
        <fullName evidence="1">Uncharacterized protein</fullName>
    </submittedName>
</protein>